<organism evidence="1 2">
    <name type="scientific">Ktedonospora formicarum</name>
    <dbReference type="NCBI Taxonomy" id="2778364"/>
    <lineage>
        <taxon>Bacteria</taxon>
        <taxon>Bacillati</taxon>
        <taxon>Chloroflexota</taxon>
        <taxon>Ktedonobacteria</taxon>
        <taxon>Ktedonobacterales</taxon>
        <taxon>Ktedonobacteraceae</taxon>
        <taxon>Ktedonospora</taxon>
    </lineage>
</organism>
<sequence>MANDETILPEKPIPDPALRRLDKLVGTWSLKGRTLDAQEDNIRGRTTIEWLPGGFFLALRGEIEFQGFKSQSLEVIGYDPTTRGFSSTVYSDMGGVPMPYWWDVQDDVVTHWMEGSKYTGTFSEDGNVLKGGWRPDEGKESAENVGYDAIMIRILDA</sequence>
<accession>A0A8J3I422</accession>
<protein>
    <recommendedName>
        <fullName evidence="3">DUF1579 domain-containing protein</fullName>
    </recommendedName>
</protein>
<dbReference type="InterPro" id="IPR011473">
    <property type="entry name" value="DUF1579"/>
</dbReference>
<evidence type="ECO:0000313" key="2">
    <source>
        <dbReference type="Proteomes" id="UP000612362"/>
    </source>
</evidence>
<name>A0A8J3I422_9CHLR</name>
<dbReference type="Pfam" id="PF07617">
    <property type="entry name" value="DUF1579"/>
    <property type="match status" value="1"/>
</dbReference>
<evidence type="ECO:0008006" key="3">
    <source>
        <dbReference type="Google" id="ProtNLM"/>
    </source>
</evidence>
<proteinExistence type="predicted"/>
<dbReference type="EMBL" id="BNJF01000002">
    <property type="protein sequence ID" value="GHO46455.1"/>
    <property type="molecule type" value="Genomic_DNA"/>
</dbReference>
<gene>
    <name evidence="1" type="ORF">KSX_46180</name>
</gene>
<evidence type="ECO:0000313" key="1">
    <source>
        <dbReference type="EMBL" id="GHO46455.1"/>
    </source>
</evidence>
<dbReference type="Proteomes" id="UP000612362">
    <property type="component" value="Unassembled WGS sequence"/>
</dbReference>
<reference evidence="1" key="1">
    <citation type="submission" date="2020-10" db="EMBL/GenBank/DDBJ databases">
        <title>Taxonomic study of unclassified bacteria belonging to the class Ktedonobacteria.</title>
        <authorList>
            <person name="Yabe S."/>
            <person name="Wang C.M."/>
            <person name="Zheng Y."/>
            <person name="Sakai Y."/>
            <person name="Cavaletti L."/>
            <person name="Monciardini P."/>
            <person name="Donadio S."/>
        </authorList>
    </citation>
    <scope>NUCLEOTIDE SEQUENCE</scope>
    <source>
        <strain evidence="1">SOSP1-1</strain>
    </source>
</reference>
<comment type="caution">
    <text evidence="1">The sequence shown here is derived from an EMBL/GenBank/DDBJ whole genome shotgun (WGS) entry which is preliminary data.</text>
</comment>
<keyword evidence="2" id="KW-1185">Reference proteome</keyword>
<dbReference type="AlphaFoldDB" id="A0A8J3I422"/>
<dbReference type="RefSeq" id="WP_220195831.1">
    <property type="nucleotide sequence ID" value="NZ_BNJF01000002.1"/>
</dbReference>